<evidence type="ECO:0000256" key="5">
    <source>
        <dbReference type="ARBA" id="ARBA00022801"/>
    </source>
</evidence>
<reference evidence="7" key="1">
    <citation type="submission" date="2020-07" db="EMBL/GenBank/DDBJ databases">
        <title>Huge and variable diversity of episymbiotic CPR bacteria and DPANN archaea in groundwater ecosystems.</title>
        <authorList>
            <person name="He C.Y."/>
            <person name="Keren R."/>
            <person name="Whittaker M."/>
            <person name="Farag I.F."/>
            <person name="Doudna J."/>
            <person name="Cate J.H.D."/>
            <person name="Banfield J.F."/>
        </authorList>
    </citation>
    <scope>NUCLEOTIDE SEQUENCE</scope>
    <source>
        <strain evidence="7">NC_groundwater_17_Pr7_B-0.1um_64_12</strain>
    </source>
</reference>
<dbReference type="InterPro" id="IPR050138">
    <property type="entry name" value="DHOase/Allantoinase_Hydrolase"/>
</dbReference>
<evidence type="ECO:0000313" key="7">
    <source>
        <dbReference type="EMBL" id="MBI1756610.1"/>
    </source>
</evidence>
<dbReference type="InterPro" id="IPR032466">
    <property type="entry name" value="Metal_Hydrolase"/>
</dbReference>
<proteinExistence type="inferred from homology"/>
<dbReference type="CDD" id="cd01318">
    <property type="entry name" value="DHOase_IIb"/>
    <property type="match status" value="1"/>
</dbReference>
<dbReference type="EC" id="3.5.2.3" evidence="7"/>
<dbReference type="PROSITE" id="PS00483">
    <property type="entry name" value="DIHYDROOROTASE_2"/>
    <property type="match status" value="1"/>
</dbReference>
<dbReference type="PANTHER" id="PTHR43668">
    <property type="entry name" value="ALLANTOINASE"/>
    <property type="match status" value="1"/>
</dbReference>
<organism evidence="7 8">
    <name type="scientific">Fimbriimonas ginsengisoli</name>
    <dbReference type="NCBI Taxonomy" id="1005039"/>
    <lineage>
        <taxon>Bacteria</taxon>
        <taxon>Bacillati</taxon>
        <taxon>Armatimonadota</taxon>
        <taxon>Fimbriimonadia</taxon>
        <taxon>Fimbriimonadales</taxon>
        <taxon>Fimbriimonadaceae</taxon>
        <taxon>Fimbriimonas</taxon>
    </lineage>
</organism>
<dbReference type="SUPFAM" id="SSF51338">
    <property type="entry name" value="Composite domain of metallo-dependent hydrolases"/>
    <property type="match status" value="1"/>
</dbReference>
<comment type="caution">
    <text evidence="7">The sequence shown here is derived from an EMBL/GenBank/DDBJ whole genome shotgun (WGS) entry which is preliminary data.</text>
</comment>
<dbReference type="AlphaFoldDB" id="A0A931LXF5"/>
<dbReference type="Gene3D" id="3.20.20.140">
    <property type="entry name" value="Metal-dependent hydrolases"/>
    <property type="match status" value="1"/>
</dbReference>
<dbReference type="SUPFAM" id="SSF51556">
    <property type="entry name" value="Metallo-dependent hydrolases"/>
    <property type="match status" value="1"/>
</dbReference>
<dbReference type="NCBIfam" id="NF006559">
    <property type="entry name" value="PRK09060.1"/>
    <property type="match status" value="1"/>
</dbReference>
<dbReference type="InterPro" id="IPR002195">
    <property type="entry name" value="Dihydroorotase_CS"/>
</dbReference>
<comment type="similarity">
    <text evidence="3">Belongs to the metallo-dependent hydrolases superfamily. DHOase family. Class I DHOase subfamily.</text>
</comment>
<evidence type="ECO:0000256" key="4">
    <source>
        <dbReference type="ARBA" id="ARBA00022723"/>
    </source>
</evidence>
<keyword evidence="4" id="KW-0479">Metal-binding</keyword>
<name>A0A931LXF5_FIMGI</name>
<feature type="domain" description="Amidohydrolase-related" evidence="6">
    <location>
        <begin position="53"/>
        <end position="398"/>
    </location>
</feature>
<dbReference type="GO" id="GO:0004151">
    <property type="term" value="F:dihydroorotase activity"/>
    <property type="evidence" value="ECO:0007669"/>
    <property type="project" value="UniProtKB-EC"/>
</dbReference>
<keyword evidence="5 7" id="KW-0378">Hydrolase</keyword>
<protein>
    <submittedName>
        <fullName evidence="7">Dihydroorotase</fullName>
        <ecNumber evidence="7">3.5.2.3</ecNumber>
    </submittedName>
</protein>
<comment type="cofactor">
    <cofactor evidence="1">
        <name>Zn(2+)</name>
        <dbReference type="ChEBI" id="CHEBI:29105"/>
    </cofactor>
</comment>
<dbReference type="EMBL" id="JACOSL010000037">
    <property type="protein sequence ID" value="MBI1756610.1"/>
    <property type="molecule type" value="Genomic_DNA"/>
</dbReference>
<gene>
    <name evidence="7" type="ORF">HYR64_05830</name>
</gene>
<dbReference type="NCBIfam" id="TIGR00857">
    <property type="entry name" value="pyrC_multi"/>
    <property type="match status" value="1"/>
</dbReference>
<accession>A0A931LXF5</accession>
<evidence type="ECO:0000256" key="1">
    <source>
        <dbReference type="ARBA" id="ARBA00001947"/>
    </source>
</evidence>
<evidence type="ECO:0000259" key="6">
    <source>
        <dbReference type="Pfam" id="PF01979"/>
    </source>
</evidence>
<dbReference type="InterPro" id="IPR011059">
    <property type="entry name" value="Metal-dep_hydrolase_composite"/>
</dbReference>
<dbReference type="GO" id="GO:0004038">
    <property type="term" value="F:allantoinase activity"/>
    <property type="evidence" value="ECO:0007669"/>
    <property type="project" value="TreeGrafter"/>
</dbReference>
<dbReference type="GO" id="GO:0005737">
    <property type="term" value="C:cytoplasm"/>
    <property type="evidence" value="ECO:0007669"/>
    <property type="project" value="TreeGrafter"/>
</dbReference>
<evidence type="ECO:0000256" key="3">
    <source>
        <dbReference type="ARBA" id="ARBA00010286"/>
    </source>
</evidence>
<dbReference type="GO" id="GO:0006145">
    <property type="term" value="P:purine nucleobase catabolic process"/>
    <property type="evidence" value="ECO:0007669"/>
    <property type="project" value="TreeGrafter"/>
</dbReference>
<dbReference type="InterPro" id="IPR006680">
    <property type="entry name" value="Amidohydro-rel"/>
</dbReference>
<sequence length="453" mass="48914">MAMAFDLLIQGGEIVSSEGVHPGDVGILAGRIEAVGALAGQPAAETLDASGLLVFPGLIDTQVHFREPGIEAKEDLESGSRAAICGGVTSVLEMPNTHPPTTNLVALDDKLRRARGRVWCDIGFFVGATSDNAHDLEDLEQRPGTPGMKIFMGASTGSLLVSEEDDLRRVLKAGKRRVAVHAEDEARNQERKTLLSANPHAREHPYLRDAESARIATERILRLSRETGRPVHILHVSSADEPHLIEAAKRDGLDVSAEVTPQHLFFAAPDCYERLGTRAQMNPPIRSEEHRAALWKALAAGLFDMFGSDHAPHTLAEKAHAYPHSPSGMPGVQTMLPVLLTFASRGLLGYNDIVRMACESPASLYGVALKGRIAPGFDADLTLVDPKASRVFERGMVQSKCGWSPYEGETLTGWPVHVLLHGGFAVRDGTLVGMPSGRILDFDWKRAGVAHGR</sequence>
<dbReference type="GO" id="GO:0046872">
    <property type="term" value="F:metal ion binding"/>
    <property type="evidence" value="ECO:0007669"/>
    <property type="project" value="UniProtKB-KW"/>
</dbReference>
<evidence type="ECO:0000256" key="2">
    <source>
        <dbReference type="ARBA" id="ARBA00002368"/>
    </source>
</evidence>
<dbReference type="PANTHER" id="PTHR43668:SF4">
    <property type="entry name" value="ALLANTOINASE"/>
    <property type="match status" value="1"/>
</dbReference>
<dbReference type="Gene3D" id="2.30.40.10">
    <property type="entry name" value="Urease, subunit C, domain 1"/>
    <property type="match status" value="1"/>
</dbReference>
<comment type="function">
    <text evidence="2">Catalyzes the reversible cyclization of carbamoyl aspartate to dihydroorotate.</text>
</comment>
<evidence type="ECO:0000313" key="8">
    <source>
        <dbReference type="Proteomes" id="UP000727962"/>
    </source>
</evidence>
<dbReference type="Pfam" id="PF01979">
    <property type="entry name" value="Amidohydro_1"/>
    <property type="match status" value="1"/>
</dbReference>
<dbReference type="Proteomes" id="UP000727962">
    <property type="component" value="Unassembled WGS sequence"/>
</dbReference>